<evidence type="ECO:0000256" key="1">
    <source>
        <dbReference type="SAM" id="MobiDB-lite"/>
    </source>
</evidence>
<feature type="region of interest" description="Disordered" evidence="1">
    <location>
        <begin position="18"/>
        <end position="101"/>
    </location>
</feature>
<dbReference type="Proteomes" id="UP001324427">
    <property type="component" value="Unassembled WGS sequence"/>
</dbReference>
<name>A0AAV9JF35_9PEZI</name>
<feature type="compositionally biased region" description="Basic and acidic residues" evidence="1">
    <location>
        <begin position="32"/>
        <end position="51"/>
    </location>
</feature>
<gene>
    <name evidence="2" type="ORF">LTR36_004838</name>
</gene>
<accession>A0AAV9JF35</accession>
<dbReference type="AlphaFoldDB" id="A0AAV9JF35"/>
<proteinExistence type="predicted"/>
<evidence type="ECO:0000313" key="3">
    <source>
        <dbReference type="Proteomes" id="UP001324427"/>
    </source>
</evidence>
<evidence type="ECO:0000313" key="2">
    <source>
        <dbReference type="EMBL" id="KAK4543805.1"/>
    </source>
</evidence>
<organism evidence="2 3">
    <name type="scientific">Oleoguttula mirabilis</name>
    <dbReference type="NCBI Taxonomy" id="1507867"/>
    <lineage>
        <taxon>Eukaryota</taxon>
        <taxon>Fungi</taxon>
        <taxon>Dikarya</taxon>
        <taxon>Ascomycota</taxon>
        <taxon>Pezizomycotina</taxon>
        <taxon>Dothideomycetes</taxon>
        <taxon>Dothideomycetidae</taxon>
        <taxon>Mycosphaerellales</taxon>
        <taxon>Teratosphaeriaceae</taxon>
        <taxon>Oleoguttula</taxon>
    </lineage>
</organism>
<dbReference type="EMBL" id="JAVFHQ010000029">
    <property type="protein sequence ID" value="KAK4543805.1"/>
    <property type="molecule type" value="Genomic_DNA"/>
</dbReference>
<comment type="caution">
    <text evidence="2">The sequence shown here is derived from an EMBL/GenBank/DDBJ whole genome shotgun (WGS) entry which is preliminary data.</text>
</comment>
<protein>
    <submittedName>
        <fullName evidence="2">Uncharacterized protein</fullName>
    </submittedName>
</protein>
<sequence length="124" mass="14059">MSEYKDYRHRLWYRNKGLHRQESASALQEAGSDQRSRSRRNDGGTDGHLGRGDAVQNGQMAESFPAPLWERSVASAPGVKPWETSNHDPPAPPVRTSPSSFRPYDYTLCYINADLHKKTLVQFI</sequence>
<keyword evidence="3" id="KW-1185">Reference proteome</keyword>
<reference evidence="2 3" key="1">
    <citation type="submission" date="2021-11" db="EMBL/GenBank/DDBJ databases">
        <title>Black yeast isolated from Biological Soil Crust.</title>
        <authorList>
            <person name="Kurbessoian T."/>
        </authorList>
    </citation>
    <scope>NUCLEOTIDE SEQUENCE [LARGE SCALE GENOMIC DNA]</scope>
    <source>
        <strain evidence="2 3">CCFEE 5522</strain>
    </source>
</reference>